<feature type="compositionally biased region" description="Basic and acidic residues" evidence="1">
    <location>
        <begin position="295"/>
        <end position="313"/>
    </location>
</feature>
<keyword evidence="3" id="KW-1185">Reference proteome</keyword>
<protein>
    <recommendedName>
        <fullName evidence="4">CCT domain-containing protein</fullName>
    </recommendedName>
</protein>
<feature type="compositionally biased region" description="Low complexity" evidence="1">
    <location>
        <begin position="130"/>
        <end position="145"/>
    </location>
</feature>
<gene>
    <name evidence="2" type="ORF">PCOR1329_LOCUS20679</name>
</gene>
<accession>A0ABN9RIG8</accession>
<evidence type="ECO:0000256" key="1">
    <source>
        <dbReference type="SAM" id="MobiDB-lite"/>
    </source>
</evidence>
<feature type="region of interest" description="Disordered" evidence="1">
    <location>
        <begin position="1"/>
        <end position="22"/>
    </location>
</feature>
<evidence type="ECO:0000313" key="3">
    <source>
        <dbReference type="Proteomes" id="UP001189429"/>
    </source>
</evidence>
<proteinExistence type="predicted"/>
<dbReference type="EMBL" id="CAUYUJ010006708">
    <property type="protein sequence ID" value="CAK0818353.1"/>
    <property type="molecule type" value="Genomic_DNA"/>
</dbReference>
<feature type="region of interest" description="Disordered" evidence="1">
    <location>
        <begin position="293"/>
        <end position="326"/>
    </location>
</feature>
<sequence length="326" mass="35419">MSVSQYWGSLGPPPSPPPGNWDPLEVVLDTETLVLRATAPLTGTIPMPPAPPSPAFRPIKVLKRWKKFNPEVQVSDAKEQKETFVLSHTAYKRRKRKEKFAKVRDMYMSKLSEEVPPSSASPRKMGSGQALAAAPSTSLATSPSTGTGTAIMVNIGDMKEKTRPTIVRKSHGFNIDAKTFMPGVQYTLEEDDSSPIQSGVEGDFEPTFDDIINGKFDNSEGIFPPAISNTEGDFLPSFAGDFAPILKSDTEGDFQHLSKNDFEGNFEPTFNFDTEGLATGDTADRFAAGVEVFGDPDKKGHIGPEQGGKRQYTEDQLATLGADRLA</sequence>
<dbReference type="Proteomes" id="UP001189429">
    <property type="component" value="Unassembled WGS sequence"/>
</dbReference>
<comment type="caution">
    <text evidence="2">The sequence shown here is derived from an EMBL/GenBank/DDBJ whole genome shotgun (WGS) entry which is preliminary data.</text>
</comment>
<name>A0ABN9RIG8_9DINO</name>
<feature type="non-terminal residue" evidence="2">
    <location>
        <position position="326"/>
    </location>
</feature>
<evidence type="ECO:0000313" key="2">
    <source>
        <dbReference type="EMBL" id="CAK0818353.1"/>
    </source>
</evidence>
<organism evidence="2 3">
    <name type="scientific">Prorocentrum cordatum</name>
    <dbReference type="NCBI Taxonomy" id="2364126"/>
    <lineage>
        <taxon>Eukaryota</taxon>
        <taxon>Sar</taxon>
        <taxon>Alveolata</taxon>
        <taxon>Dinophyceae</taxon>
        <taxon>Prorocentrales</taxon>
        <taxon>Prorocentraceae</taxon>
        <taxon>Prorocentrum</taxon>
    </lineage>
</organism>
<feature type="compositionally biased region" description="Pro residues" evidence="1">
    <location>
        <begin position="11"/>
        <end position="20"/>
    </location>
</feature>
<reference evidence="2" key="1">
    <citation type="submission" date="2023-10" db="EMBL/GenBank/DDBJ databases">
        <authorList>
            <person name="Chen Y."/>
            <person name="Shah S."/>
            <person name="Dougan E. K."/>
            <person name="Thang M."/>
            <person name="Chan C."/>
        </authorList>
    </citation>
    <scope>NUCLEOTIDE SEQUENCE [LARGE SCALE GENOMIC DNA]</scope>
</reference>
<evidence type="ECO:0008006" key="4">
    <source>
        <dbReference type="Google" id="ProtNLM"/>
    </source>
</evidence>
<feature type="region of interest" description="Disordered" evidence="1">
    <location>
        <begin position="112"/>
        <end position="145"/>
    </location>
</feature>